<organism evidence="1 2">
    <name type="scientific">Actinoplanes couchii</name>
    <dbReference type="NCBI Taxonomy" id="403638"/>
    <lineage>
        <taxon>Bacteria</taxon>
        <taxon>Bacillati</taxon>
        <taxon>Actinomycetota</taxon>
        <taxon>Actinomycetes</taxon>
        <taxon>Micromonosporales</taxon>
        <taxon>Micromonosporaceae</taxon>
        <taxon>Actinoplanes</taxon>
    </lineage>
</organism>
<accession>A0ABQ3X3I5</accession>
<evidence type="ECO:0000313" key="1">
    <source>
        <dbReference type="EMBL" id="GID53052.1"/>
    </source>
</evidence>
<sequence length="228" mass="25010">MLPWEAPPRARFWEPEPPEPLWIPERAAAPPPEEPVHSRILPALPIVVLVGALITAAVFGGPRLLGDDSPAAAPVRQQVPTVPAQIPILEDDDVRLVTVDPAVTDPRAERAAALFETFFTAINERDYRAVARVLDPDGELDPEKPGQMAAFARGTSTTRDSDVVLRDLDPARNGRTRAVVTFRSSQRAGHGPPGRLNETCTRWRVVYHLSTDAGRFRIRQADAVTEPC</sequence>
<dbReference type="InterPro" id="IPR032710">
    <property type="entry name" value="NTF2-like_dom_sf"/>
</dbReference>
<reference evidence="1 2" key="1">
    <citation type="submission" date="2021-01" db="EMBL/GenBank/DDBJ databases">
        <title>Whole genome shotgun sequence of Actinoplanes couchii NBRC 106145.</title>
        <authorList>
            <person name="Komaki H."/>
            <person name="Tamura T."/>
        </authorList>
    </citation>
    <scope>NUCLEOTIDE SEQUENCE [LARGE SCALE GENOMIC DNA]</scope>
    <source>
        <strain evidence="1 2">NBRC 106145</strain>
    </source>
</reference>
<comment type="caution">
    <text evidence="1">The sequence shown here is derived from an EMBL/GenBank/DDBJ whole genome shotgun (WGS) entry which is preliminary data.</text>
</comment>
<gene>
    <name evidence="1" type="ORF">Aco03nite_014560</name>
</gene>
<proteinExistence type="predicted"/>
<dbReference type="Proteomes" id="UP000612282">
    <property type="component" value="Unassembled WGS sequence"/>
</dbReference>
<dbReference type="RefSeq" id="WP_203793980.1">
    <property type="nucleotide sequence ID" value="NZ_BAAAQE010000076.1"/>
</dbReference>
<dbReference type="EMBL" id="BOMG01000026">
    <property type="protein sequence ID" value="GID53052.1"/>
    <property type="molecule type" value="Genomic_DNA"/>
</dbReference>
<evidence type="ECO:0000313" key="2">
    <source>
        <dbReference type="Proteomes" id="UP000612282"/>
    </source>
</evidence>
<protein>
    <submittedName>
        <fullName evidence="1">Uncharacterized protein</fullName>
    </submittedName>
</protein>
<keyword evidence="2" id="KW-1185">Reference proteome</keyword>
<dbReference type="SUPFAM" id="SSF54427">
    <property type="entry name" value="NTF2-like"/>
    <property type="match status" value="1"/>
</dbReference>
<name>A0ABQ3X3I5_9ACTN</name>